<accession>A0ABS1TM01</accession>
<keyword evidence="5 8" id="KW-0812">Transmembrane</keyword>
<keyword evidence="6 8" id="KW-1133">Transmembrane helix</keyword>
<name>A0ABS1TM01_9BACI</name>
<dbReference type="HAMAP" id="MF_01071">
    <property type="entry name" value="UPF0266"/>
    <property type="match status" value="1"/>
</dbReference>
<evidence type="ECO:0000256" key="1">
    <source>
        <dbReference type="ARBA" id="ARBA00004651"/>
    </source>
</evidence>
<proteinExistence type="inferred from homology"/>
<gene>
    <name evidence="9" type="ORF">JK635_08925</name>
</gene>
<evidence type="ECO:0000256" key="7">
    <source>
        <dbReference type="ARBA" id="ARBA00023136"/>
    </source>
</evidence>
<sequence>MSITGIILLVFIIVMAGYLIYESAVIPSLKGKTELVVPLRKRLLADQLIFAAMLIILYISNYFRGVKGWDNYLLLIASFLFIYYVFIRSPKAHFKDKGFFYGLFYTEYDRIKEMKLSEDGYLVVDTDRRRLLLPVKRVEDLESILNHLLEH</sequence>
<evidence type="ECO:0000256" key="8">
    <source>
        <dbReference type="SAM" id="Phobius"/>
    </source>
</evidence>
<feature type="transmembrane region" description="Helical" evidence="8">
    <location>
        <begin position="69"/>
        <end position="87"/>
    </location>
</feature>
<dbReference type="InterPro" id="IPR009328">
    <property type="entry name" value="DUF986"/>
</dbReference>
<evidence type="ECO:0000313" key="10">
    <source>
        <dbReference type="Proteomes" id="UP000623967"/>
    </source>
</evidence>
<keyword evidence="4" id="KW-1003">Cell membrane</keyword>
<evidence type="ECO:0000256" key="3">
    <source>
        <dbReference type="ARBA" id="ARBA00019407"/>
    </source>
</evidence>
<dbReference type="Pfam" id="PF06173">
    <property type="entry name" value="DUF986"/>
    <property type="match status" value="1"/>
</dbReference>
<evidence type="ECO:0000256" key="6">
    <source>
        <dbReference type="ARBA" id="ARBA00022989"/>
    </source>
</evidence>
<comment type="similarity">
    <text evidence="2">Belongs to the UPF0266 family.</text>
</comment>
<protein>
    <recommendedName>
        <fullName evidence="3">UPF0266 membrane protein YobD</fullName>
    </recommendedName>
</protein>
<evidence type="ECO:0000256" key="4">
    <source>
        <dbReference type="ARBA" id="ARBA00022475"/>
    </source>
</evidence>
<dbReference type="Proteomes" id="UP000623967">
    <property type="component" value="Unassembled WGS sequence"/>
</dbReference>
<keyword evidence="10" id="KW-1185">Reference proteome</keyword>
<dbReference type="EMBL" id="JAESWB010000165">
    <property type="protein sequence ID" value="MBL4952330.1"/>
    <property type="molecule type" value="Genomic_DNA"/>
</dbReference>
<organism evidence="9 10">
    <name type="scientific">Neobacillus paridis</name>
    <dbReference type="NCBI Taxonomy" id="2803862"/>
    <lineage>
        <taxon>Bacteria</taxon>
        <taxon>Bacillati</taxon>
        <taxon>Bacillota</taxon>
        <taxon>Bacilli</taxon>
        <taxon>Bacillales</taxon>
        <taxon>Bacillaceae</taxon>
        <taxon>Neobacillus</taxon>
    </lineage>
</organism>
<feature type="transmembrane region" description="Helical" evidence="8">
    <location>
        <begin position="6"/>
        <end position="24"/>
    </location>
</feature>
<feature type="transmembrane region" description="Helical" evidence="8">
    <location>
        <begin position="44"/>
        <end position="63"/>
    </location>
</feature>
<comment type="caution">
    <text evidence="9">The sequence shown here is derived from an EMBL/GenBank/DDBJ whole genome shotgun (WGS) entry which is preliminary data.</text>
</comment>
<comment type="subcellular location">
    <subcellularLocation>
        <location evidence="1">Cell membrane</location>
        <topology evidence="1">Multi-pass membrane protein</topology>
    </subcellularLocation>
</comment>
<evidence type="ECO:0000256" key="5">
    <source>
        <dbReference type="ARBA" id="ARBA00022692"/>
    </source>
</evidence>
<evidence type="ECO:0000313" key="9">
    <source>
        <dbReference type="EMBL" id="MBL4952330.1"/>
    </source>
</evidence>
<dbReference type="NCBIfam" id="NF002791">
    <property type="entry name" value="PRK02913.1"/>
    <property type="match status" value="1"/>
</dbReference>
<reference evidence="9 10" key="1">
    <citation type="submission" date="2021-01" db="EMBL/GenBank/DDBJ databases">
        <title>Genome public.</title>
        <authorList>
            <person name="Liu C."/>
            <person name="Sun Q."/>
        </authorList>
    </citation>
    <scope>NUCLEOTIDE SEQUENCE [LARGE SCALE GENOMIC DNA]</scope>
    <source>
        <strain evidence="9 10">YIM B02564</strain>
    </source>
</reference>
<keyword evidence="7 8" id="KW-0472">Membrane</keyword>
<dbReference type="RefSeq" id="WP_202653595.1">
    <property type="nucleotide sequence ID" value="NZ_JAESWB010000165.1"/>
</dbReference>
<evidence type="ECO:0000256" key="2">
    <source>
        <dbReference type="ARBA" id="ARBA00009962"/>
    </source>
</evidence>